<dbReference type="RefSeq" id="WP_024097650.1">
    <property type="nucleotide sequence ID" value="NZ_CP010588.1"/>
</dbReference>
<dbReference type="InterPro" id="IPR005569">
    <property type="entry name" value="Arc_DNA-bd_dom"/>
</dbReference>
<evidence type="ECO:0000313" key="2">
    <source>
        <dbReference type="EMBL" id="ATF06306.1"/>
    </source>
</evidence>
<protein>
    <submittedName>
        <fullName evidence="2">Arc-like DNA binding protein domain protein</fullName>
    </submittedName>
</protein>
<evidence type="ECO:0000313" key="3">
    <source>
        <dbReference type="Proteomes" id="UP000217545"/>
    </source>
</evidence>
<dbReference type="SUPFAM" id="SSF47598">
    <property type="entry name" value="Ribbon-helix-helix"/>
    <property type="match status" value="1"/>
</dbReference>
<dbReference type="EMBL" id="CP010784">
    <property type="protein sequence ID" value="ATF06306.1"/>
    <property type="molecule type" value="Genomic_DNA"/>
</dbReference>
<dbReference type="Pfam" id="PF03869">
    <property type="entry name" value="Arc"/>
    <property type="match status" value="1"/>
</dbReference>
<dbReference type="Proteomes" id="UP000217545">
    <property type="component" value="Chromosome"/>
</dbReference>
<dbReference type="GO" id="GO:0006355">
    <property type="term" value="P:regulation of DNA-templated transcription"/>
    <property type="evidence" value="ECO:0007669"/>
    <property type="project" value="InterPro"/>
</dbReference>
<organism evidence="2 3">
    <name type="scientific">Phaeobacter gallaeciensis</name>
    <dbReference type="NCBI Taxonomy" id="60890"/>
    <lineage>
        <taxon>Bacteria</taxon>
        <taxon>Pseudomonadati</taxon>
        <taxon>Pseudomonadota</taxon>
        <taxon>Alphaproteobacteria</taxon>
        <taxon>Rhodobacterales</taxon>
        <taxon>Roseobacteraceae</taxon>
        <taxon>Phaeobacter</taxon>
    </lineage>
</organism>
<dbReference type="InterPro" id="IPR010985">
    <property type="entry name" value="Ribbon_hlx_hlx"/>
</dbReference>
<dbReference type="Gene3D" id="1.10.1220.10">
    <property type="entry name" value="Met repressor-like"/>
    <property type="match status" value="1"/>
</dbReference>
<gene>
    <name evidence="2" type="ORF">PhaeoP63_02240</name>
</gene>
<reference evidence="2 3" key="1">
    <citation type="journal article" date="2017" name="Front. Microbiol.">
        <title>Phaeobacter piscinae sp. nov., a species of the Roseobacter group and potential aquaculture probiont.</title>
        <authorList>
            <person name="Sonnenschein E.C."/>
            <person name="Phippen C.B.W."/>
            <person name="Nielsen K.F."/>
            <person name="Mateiu R.V."/>
            <person name="Melchiorsen J."/>
            <person name="Gram L."/>
            <person name="Overmann J."/>
            <person name="Freese H.M."/>
        </authorList>
    </citation>
    <scope>NUCLEOTIDE SEQUENCE [LARGE SCALE GENOMIC DNA]</scope>
    <source>
        <strain evidence="2 3">P63</strain>
    </source>
</reference>
<sequence>MSDNDSKYPSELAERFQVRLPEGMRDRIKAAAAENNRSMNAEIVHALQLYLDFDFEKHPSATMTEEQKEEISETYHRILQERLMEKMVQAGWKQPED</sequence>
<feature type="domain" description="Arc-like DNA binding" evidence="1">
    <location>
        <begin position="13"/>
        <end position="48"/>
    </location>
</feature>
<name>A0AAD0EDG0_9RHOB</name>
<dbReference type="GO" id="GO:0003677">
    <property type="term" value="F:DNA binding"/>
    <property type="evidence" value="ECO:0007669"/>
    <property type="project" value="InterPro"/>
</dbReference>
<proteinExistence type="predicted"/>
<dbReference type="InterPro" id="IPR013321">
    <property type="entry name" value="Arc_rbn_hlx_hlx"/>
</dbReference>
<dbReference type="GeneID" id="31848775"/>
<accession>A0AAD0EDG0</accession>
<dbReference type="AlphaFoldDB" id="A0AAD0EDG0"/>
<evidence type="ECO:0000259" key="1">
    <source>
        <dbReference type="Pfam" id="PF03869"/>
    </source>
</evidence>